<dbReference type="InterPro" id="IPR002562">
    <property type="entry name" value="3'-5'_exonuclease_dom"/>
</dbReference>
<keyword evidence="10 16" id="KW-0269">Exonuclease</keyword>
<dbReference type="InterPro" id="IPR019760">
    <property type="entry name" value="DNA-dir_DNA_pol_A_CS"/>
</dbReference>
<reference evidence="20" key="1">
    <citation type="submission" date="2023-06" db="EMBL/GenBank/DDBJ databases">
        <title>Genomic of Agaribacillus aureum.</title>
        <authorList>
            <person name="Wang G."/>
        </authorList>
    </citation>
    <scope>NUCLEOTIDE SEQUENCE</scope>
    <source>
        <strain evidence="20">BMA12</strain>
    </source>
</reference>
<evidence type="ECO:0000256" key="16">
    <source>
        <dbReference type="RuleBase" id="RU004460"/>
    </source>
</evidence>
<dbReference type="Pfam" id="PF01612">
    <property type="entry name" value="DNA_pol_A_exo1"/>
    <property type="match status" value="1"/>
</dbReference>
<evidence type="ECO:0000313" key="20">
    <source>
        <dbReference type="EMBL" id="MDN5216218.1"/>
    </source>
</evidence>
<evidence type="ECO:0000259" key="18">
    <source>
        <dbReference type="SMART" id="SM00475"/>
    </source>
</evidence>
<keyword evidence="7" id="KW-0540">Nuclease</keyword>
<evidence type="ECO:0000256" key="9">
    <source>
        <dbReference type="ARBA" id="ARBA00022801"/>
    </source>
</evidence>
<evidence type="ECO:0000256" key="6">
    <source>
        <dbReference type="ARBA" id="ARBA00022705"/>
    </source>
</evidence>
<accession>A0ABT8LF58</accession>
<evidence type="ECO:0000313" key="21">
    <source>
        <dbReference type="Proteomes" id="UP001172083"/>
    </source>
</evidence>
<name>A0ABT8LF58_9BACT</name>
<dbReference type="CDD" id="cd09898">
    <property type="entry name" value="H3TH_53EXO"/>
    <property type="match status" value="1"/>
</dbReference>
<dbReference type="SMART" id="SM00482">
    <property type="entry name" value="POLAc"/>
    <property type="match status" value="1"/>
</dbReference>
<dbReference type="CDD" id="cd08637">
    <property type="entry name" value="DNA_pol_A_pol_I_C"/>
    <property type="match status" value="1"/>
</dbReference>
<dbReference type="InterPro" id="IPR020045">
    <property type="entry name" value="DNA_polI_H3TH"/>
</dbReference>
<dbReference type="GO" id="GO:0003887">
    <property type="term" value="F:DNA-directed DNA polymerase activity"/>
    <property type="evidence" value="ECO:0007669"/>
    <property type="project" value="UniProtKB-EC"/>
</dbReference>
<dbReference type="InterPro" id="IPR012337">
    <property type="entry name" value="RNaseH-like_sf"/>
</dbReference>
<evidence type="ECO:0000256" key="8">
    <source>
        <dbReference type="ARBA" id="ARBA00022763"/>
    </source>
</evidence>
<dbReference type="SMART" id="SM00475">
    <property type="entry name" value="53EXOc"/>
    <property type="match status" value="1"/>
</dbReference>
<evidence type="ECO:0000256" key="7">
    <source>
        <dbReference type="ARBA" id="ARBA00022722"/>
    </source>
</evidence>
<dbReference type="Gene3D" id="1.20.1060.10">
    <property type="entry name" value="Taq DNA Polymerase, Chain T, domain 4"/>
    <property type="match status" value="1"/>
</dbReference>
<gene>
    <name evidence="16 20" type="primary">polA</name>
    <name evidence="20" type="ORF">QQ020_29390</name>
</gene>
<dbReference type="Gene3D" id="3.30.70.370">
    <property type="match status" value="1"/>
</dbReference>
<organism evidence="20 21">
    <name type="scientific">Agaribacillus aureus</name>
    <dbReference type="NCBI Taxonomy" id="3051825"/>
    <lineage>
        <taxon>Bacteria</taxon>
        <taxon>Pseudomonadati</taxon>
        <taxon>Bacteroidota</taxon>
        <taxon>Cytophagia</taxon>
        <taxon>Cytophagales</taxon>
        <taxon>Splendidivirgaceae</taxon>
        <taxon>Agaribacillus</taxon>
    </lineage>
</organism>
<dbReference type="NCBIfam" id="NF004397">
    <property type="entry name" value="PRK05755.1"/>
    <property type="match status" value="1"/>
</dbReference>
<dbReference type="InterPro" id="IPR020046">
    <property type="entry name" value="5-3_exonucl_a-hlix_arch_N"/>
</dbReference>
<dbReference type="EC" id="2.7.7.7" evidence="2 15"/>
<keyword evidence="9 16" id="KW-0378">Hydrolase</keyword>
<dbReference type="InterPro" id="IPR002421">
    <property type="entry name" value="5-3_exonuclease"/>
</dbReference>
<comment type="caution">
    <text evidence="20">The sequence shown here is derived from an EMBL/GenBank/DDBJ whole genome shotgun (WGS) entry which is preliminary data.</text>
</comment>
<dbReference type="EMBL" id="JAUJEB010000008">
    <property type="protein sequence ID" value="MDN5216218.1"/>
    <property type="molecule type" value="Genomic_DNA"/>
</dbReference>
<protein>
    <recommendedName>
        <fullName evidence="3 15">DNA polymerase I</fullName>
        <ecNumber evidence="2 15">2.7.7.7</ecNumber>
    </recommendedName>
</protein>
<keyword evidence="21" id="KW-1185">Reference proteome</keyword>
<dbReference type="InterPro" id="IPR036397">
    <property type="entry name" value="RNaseH_sf"/>
</dbReference>
<sequence length="930" mass="105349">MNKPDKKLFLLDAMALIYRAHFAFSKTPRINSKGQSTGASLGFTNTLFEVIQKRKPTHIGVAFDTSAPTFRHKQYTEYKAGREEMPEDIASNLPYIRRIIEGFGIPILEMDGFEADDIVGTLAKKASKQGFEVYMMTSDKDYAQLVDEHIYLYKPAFMGNGVDILGIEEVKQKFEIDEVDQVRDLLGLQGDKVDNIPGIPGIGAKTAIKLLKAYGTVENLLANTDDLKGKQKENVVNFGQQGIMSKELATIKLDVPIELSEDDLLYNGPNEETLTKLFEELEFRTLLKRVLNKEDKKPKTKAEKEGQMTMFEASDTTEEIVEEQPPEKKEIHSVIHDYHLIDTPDLRKSLIEYLLKQDEFCFDTETTSIEPVEAELVGIAFSYFQHEAYYVPIPEDQKEAQKIVNEFRVVLEHDKIVKIGQNLKYDIQVLKNYDLAVQGPFFDTMLAHYLIDPETRHNMDVLAENYLNYSPVSISTLIGKKGGKQGNMRDVAVEKVVEYAGEDADITLQLKNVLSKDLQENLLKLFEEVEVPLVNVLADMEYQGVKIDVPTLESMSIELRDASAQVEKEIYDIAGAEFNIASPKQLGEILFDKLKLVEKPKKTKTGQYATGEDILSKLAKEHEIANKIMEFREYQKLKSTYVDALPKMVVPKDGRVHTDYRQAVAATGRLSSNNPNLQNIPIRTAKGREIRKAFIPCDENHTLVSADYSQVELRIVAAFAQDESMIEAFKNGRDIHATTASKVFRVALEEVEPGMRRKAKEVNFGIIYGISAFGLAQNLGISRTEAKEIIDAYFEEFPAIKRYMDNAINEAREKGYAETILGRRRYLRDINSRNMTVRGFAERNAINAPIQGSAADIIKIAMINIHQWLQKEKLKSKMILQVHDELVFDAHNDELELLIEKIPELMKNAVELAVPLEVEVGTGKNWLEAH</sequence>
<dbReference type="CDD" id="cd09859">
    <property type="entry name" value="PIN_53EXO"/>
    <property type="match status" value="1"/>
</dbReference>
<dbReference type="Pfam" id="PF01367">
    <property type="entry name" value="5_3_exonuc"/>
    <property type="match status" value="1"/>
</dbReference>
<dbReference type="InterPro" id="IPR018320">
    <property type="entry name" value="DNA_polymerase_1"/>
</dbReference>
<evidence type="ECO:0000256" key="1">
    <source>
        <dbReference type="ARBA" id="ARBA00007705"/>
    </source>
</evidence>
<evidence type="ECO:0000259" key="19">
    <source>
        <dbReference type="SMART" id="SM00482"/>
    </source>
</evidence>
<dbReference type="SUPFAM" id="SSF56672">
    <property type="entry name" value="DNA/RNA polymerases"/>
    <property type="match status" value="1"/>
</dbReference>
<keyword evidence="12 16" id="KW-0238">DNA-binding</keyword>
<dbReference type="InterPro" id="IPR001098">
    <property type="entry name" value="DNA-dir_DNA_pol_A_palm_dom"/>
</dbReference>
<keyword evidence="13 16" id="KW-0234">DNA repair</keyword>
<dbReference type="SMART" id="SM00279">
    <property type="entry name" value="HhH2"/>
    <property type="match status" value="1"/>
</dbReference>
<evidence type="ECO:0000256" key="14">
    <source>
        <dbReference type="ARBA" id="ARBA00049244"/>
    </source>
</evidence>
<proteinExistence type="inferred from homology"/>
<dbReference type="Gene3D" id="3.40.50.1010">
    <property type="entry name" value="5'-nuclease"/>
    <property type="match status" value="1"/>
</dbReference>
<keyword evidence="4 16" id="KW-0808">Transferase</keyword>
<dbReference type="SUPFAM" id="SSF53098">
    <property type="entry name" value="Ribonuclease H-like"/>
    <property type="match status" value="1"/>
</dbReference>
<dbReference type="InterPro" id="IPR008918">
    <property type="entry name" value="HhH2"/>
</dbReference>
<dbReference type="Gene3D" id="3.30.420.10">
    <property type="entry name" value="Ribonuclease H-like superfamily/Ribonuclease H"/>
    <property type="match status" value="1"/>
</dbReference>
<feature type="domain" description="3'-5' exonuclease" evidence="17">
    <location>
        <begin position="338"/>
        <end position="519"/>
    </location>
</feature>
<evidence type="ECO:0000256" key="2">
    <source>
        <dbReference type="ARBA" id="ARBA00012417"/>
    </source>
</evidence>
<dbReference type="PRINTS" id="PR00868">
    <property type="entry name" value="DNAPOLI"/>
</dbReference>
<evidence type="ECO:0000256" key="12">
    <source>
        <dbReference type="ARBA" id="ARBA00023125"/>
    </source>
</evidence>
<evidence type="ECO:0000259" key="17">
    <source>
        <dbReference type="SMART" id="SM00474"/>
    </source>
</evidence>
<keyword evidence="6 16" id="KW-0235">DNA replication</keyword>
<dbReference type="SUPFAM" id="SSF47807">
    <property type="entry name" value="5' to 3' exonuclease, C-terminal subdomain"/>
    <property type="match status" value="1"/>
</dbReference>
<dbReference type="NCBIfam" id="TIGR00593">
    <property type="entry name" value="pola"/>
    <property type="match status" value="1"/>
</dbReference>
<dbReference type="Pfam" id="PF02739">
    <property type="entry name" value="5_3_exonuc_N"/>
    <property type="match status" value="1"/>
</dbReference>
<dbReference type="Proteomes" id="UP001172083">
    <property type="component" value="Unassembled WGS sequence"/>
</dbReference>
<evidence type="ECO:0000256" key="5">
    <source>
        <dbReference type="ARBA" id="ARBA00022695"/>
    </source>
</evidence>
<keyword evidence="5 16" id="KW-0548">Nucleotidyltransferase</keyword>
<comment type="similarity">
    <text evidence="1 16">Belongs to the DNA polymerase type-A family.</text>
</comment>
<feature type="domain" description="DNA-directed DNA polymerase family A palm" evidence="19">
    <location>
        <begin position="687"/>
        <end position="894"/>
    </location>
</feature>
<dbReference type="SUPFAM" id="SSF88723">
    <property type="entry name" value="PIN domain-like"/>
    <property type="match status" value="1"/>
</dbReference>
<dbReference type="Pfam" id="PF00476">
    <property type="entry name" value="DNA_pol_A"/>
    <property type="match status" value="1"/>
</dbReference>
<evidence type="ECO:0000256" key="15">
    <source>
        <dbReference type="NCBIfam" id="TIGR00593"/>
    </source>
</evidence>
<dbReference type="PANTHER" id="PTHR10133:SF27">
    <property type="entry name" value="DNA POLYMERASE NU"/>
    <property type="match status" value="1"/>
</dbReference>
<dbReference type="CDD" id="cd06139">
    <property type="entry name" value="DNA_polA_I_Ecoli_like_exo"/>
    <property type="match status" value="1"/>
</dbReference>
<dbReference type="InterPro" id="IPR029060">
    <property type="entry name" value="PIN-like_dom_sf"/>
</dbReference>
<evidence type="ECO:0000256" key="11">
    <source>
        <dbReference type="ARBA" id="ARBA00022932"/>
    </source>
</evidence>
<evidence type="ECO:0000256" key="3">
    <source>
        <dbReference type="ARBA" id="ARBA00020311"/>
    </source>
</evidence>
<evidence type="ECO:0000256" key="13">
    <source>
        <dbReference type="ARBA" id="ARBA00023204"/>
    </source>
</evidence>
<keyword evidence="11 16" id="KW-0239">DNA-directed DNA polymerase</keyword>
<dbReference type="InterPro" id="IPR002298">
    <property type="entry name" value="DNA_polymerase_A"/>
</dbReference>
<dbReference type="RefSeq" id="WP_346761555.1">
    <property type="nucleotide sequence ID" value="NZ_JAUJEB010000008.1"/>
</dbReference>
<evidence type="ECO:0000256" key="4">
    <source>
        <dbReference type="ARBA" id="ARBA00022679"/>
    </source>
</evidence>
<dbReference type="InterPro" id="IPR036279">
    <property type="entry name" value="5-3_exonuclease_C_sf"/>
</dbReference>
<dbReference type="PANTHER" id="PTHR10133">
    <property type="entry name" value="DNA POLYMERASE I"/>
    <property type="match status" value="1"/>
</dbReference>
<keyword evidence="8 16" id="KW-0227">DNA damage</keyword>
<feature type="domain" description="5'-3' exonuclease" evidence="18">
    <location>
        <begin position="6"/>
        <end position="267"/>
    </location>
</feature>
<dbReference type="SMART" id="SM00474">
    <property type="entry name" value="35EXOc"/>
    <property type="match status" value="1"/>
</dbReference>
<dbReference type="Gene3D" id="1.10.150.20">
    <property type="entry name" value="5' to 3' exonuclease, C-terminal subdomain"/>
    <property type="match status" value="2"/>
</dbReference>
<comment type="function">
    <text evidence="16">In addition to polymerase activity, this DNA polymerase exhibits 3'-5' and 5'-3' exonuclease activity.</text>
</comment>
<dbReference type="PROSITE" id="PS00447">
    <property type="entry name" value="DNA_POLYMERASE_A"/>
    <property type="match status" value="1"/>
</dbReference>
<comment type="catalytic activity">
    <reaction evidence="14 16">
        <text>DNA(n) + a 2'-deoxyribonucleoside 5'-triphosphate = DNA(n+1) + diphosphate</text>
        <dbReference type="Rhea" id="RHEA:22508"/>
        <dbReference type="Rhea" id="RHEA-COMP:17339"/>
        <dbReference type="Rhea" id="RHEA-COMP:17340"/>
        <dbReference type="ChEBI" id="CHEBI:33019"/>
        <dbReference type="ChEBI" id="CHEBI:61560"/>
        <dbReference type="ChEBI" id="CHEBI:173112"/>
        <dbReference type="EC" id="2.7.7.7"/>
    </reaction>
</comment>
<evidence type="ECO:0000256" key="10">
    <source>
        <dbReference type="ARBA" id="ARBA00022839"/>
    </source>
</evidence>
<dbReference type="InterPro" id="IPR043502">
    <property type="entry name" value="DNA/RNA_pol_sf"/>
</dbReference>